<dbReference type="Pfam" id="PF04909">
    <property type="entry name" value="Amidohydro_2"/>
    <property type="match status" value="1"/>
</dbReference>
<evidence type="ECO:0000313" key="3">
    <source>
        <dbReference type="EMBL" id="TWU46339.1"/>
    </source>
</evidence>
<evidence type="ECO:0000313" key="4">
    <source>
        <dbReference type="Proteomes" id="UP000318288"/>
    </source>
</evidence>
<keyword evidence="4" id="KW-1185">Reference proteome</keyword>
<reference evidence="3 4" key="1">
    <citation type="submission" date="2019-02" db="EMBL/GenBank/DDBJ databases">
        <title>Deep-cultivation of Planctomycetes and their phenomic and genomic characterization uncovers novel biology.</title>
        <authorList>
            <person name="Wiegand S."/>
            <person name="Jogler M."/>
            <person name="Boedeker C."/>
            <person name="Pinto D."/>
            <person name="Vollmers J."/>
            <person name="Rivas-Marin E."/>
            <person name="Kohn T."/>
            <person name="Peeters S.H."/>
            <person name="Heuer A."/>
            <person name="Rast P."/>
            <person name="Oberbeckmann S."/>
            <person name="Bunk B."/>
            <person name="Jeske O."/>
            <person name="Meyerdierks A."/>
            <person name="Storesund J.E."/>
            <person name="Kallscheuer N."/>
            <person name="Luecker S."/>
            <person name="Lage O.M."/>
            <person name="Pohl T."/>
            <person name="Merkel B.J."/>
            <person name="Hornburger P."/>
            <person name="Mueller R.-W."/>
            <person name="Bruemmer F."/>
            <person name="Labrenz M."/>
            <person name="Spormann A.M."/>
            <person name="Op Den Camp H."/>
            <person name="Overmann J."/>
            <person name="Amann R."/>
            <person name="Jetten M.S.M."/>
            <person name="Mascher T."/>
            <person name="Medema M.H."/>
            <person name="Devos D.P."/>
            <person name="Kaster A.-K."/>
            <person name="Ovreas L."/>
            <person name="Rohde M."/>
            <person name="Galperin M.Y."/>
            <person name="Jogler C."/>
        </authorList>
    </citation>
    <scope>NUCLEOTIDE SEQUENCE [LARGE SCALE GENOMIC DNA]</scope>
    <source>
        <strain evidence="3 4">Poly51</strain>
    </source>
</reference>
<dbReference type="InterPro" id="IPR052350">
    <property type="entry name" value="Metallo-dep_Lactonases"/>
</dbReference>
<accession>A0A5C6EGH4</accession>
<organism evidence="3 4">
    <name type="scientific">Rubripirellula tenax</name>
    <dbReference type="NCBI Taxonomy" id="2528015"/>
    <lineage>
        <taxon>Bacteria</taxon>
        <taxon>Pseudomonadati</taxon>
        <taxon>Planctomycetota</taxon>
        <taxon>Planctomycetia</taxon>
        <taxon>Pirellulales</taxon>
        <taxon>Pirellulaceae</taxon>
        <taxon>Rubripirellula</taxon>
    </lineage>
</organism>
<dbReference type="InterPro" id="IPR006680">
    <property type="entry name" value="Amidohydro-rel"/>
</dbReference>
<evidence type="ECO:0000256" key="1">
    <source>
        <dbReference type="ARBA" id="ARBA00038310"/>
    </source>
</evidence>
<dbReference type="Gene3D" id="3.20.20.140">
    <property type="entry name" value="Metal-dependent hydrolases"/>
    <property type="match status" value="1"/>
</dbReference>
<comment type="caution">
    <text evidence="3">The sequence shown here is derived from an EMBL/GenBank/DDBJ whole genome shotgun (WGS) entry which is preliminary data.</text>
</comment>
<dbReference type="GO" id="GO:0016787">
    <property type="term" value="F:hydrolase activity"/>
    <property type="evidence" value="ECO:0007669"/>
    <property type="project" value="UniProtKB-KW"/>
</dbReference>
<name>A0A5C6EGH4_9BACT</name>
<dbReference type="InterPro" id="IPR032466">
    <property type="entry name" value="Metal_Hydrolase"/>
</dbReference>
<comment type="similarity">
    <text evidence="1">Belongs to the metallo-dependent hydrolases superfamily.</text>
</comment>
<dbReference type="PANTHER" id="PTHR43569">
    <property type="entry name" value="AMIDOHYDROLASE"/>
    <property type="match status" value="1"/>
</dbReference>
<dbReference type="EMBL" id="SJPW01000008">
    <property type="protein sequence ID" value="TWU46339.1"/>
    <property type="molecule type" value="Genomic_DNA"/>
</dbReference>
<protein>
    <submittedName>
        <fullName evidence="3">Amidohydrolase</fullName>
    </submittedName>
</protein>
<dbReference type="Proteomes" id="UP000318288">
    <property type="component" value="Unassembled WGS sequence"/>
</dbReference>
<keyword evidence="3" id="KW-0378">Hydrolase</keyword>
<sequence>MLIDSHHHLWKYSTAEYGWIDESMSVIRKDFLAKELRELAAANHVDGFVTVQARQTVAETKELLELATTEPLIRGVVGWVPLADQNVADVLDEFADNPRLKGVRHVVQDEADDRFILGADFNRGVNQLATRDLIYDILIFAKQLPASIEFVDRHPTLNMVLDHIAKPTIQSGAFDQNWENNVRELARRENVMCKFSGVATEVCDATWNIETIRRHWDVALEAFTPARLMFGSDWPVCLLKTGYHQWIDVVRELASELSPSEQQAFFAGNAIRAYRLA</sequence>
<feature type="domain" description="Amidohydrolase-related" evidence="2">
    <location>
        <begin position="3"/>
        <end position="276"/>
    </location>
</feature>
<evidence type="ECO:0000259" key="2">
    <source>
        <dbReference type="Pfam" id="PF04909"/>
    </source>
</evidence>
<dbReference type="AlphaFoldDB" id="A0A5C6EGH4"/>
<dbReference type="OrthoDB" id="5450317at2"/>
<proteinExistence type="inferred from homology"/>
<dbReference type="PANTHER" id="PTHR43569:SF2">
    <property type="entry name" value="AMIDOHYDROLASE-RELATED DOMAIN-CONTAINING PROTEIN"/>
    <property type="match status" value="1"/>
</dbReference>
<gene>
    <name evidence="3" type="ORF">Poly51_57350</name>
</gene>
<dbReference type="SUPFAM" id="SSF51556">
    <property type="entry name" value="Metallo-dependent hydrolases"/>
    <property type="match status" value="1"/>
</dbReference>
<dbReference type="RefSeq" id="WP_146462145.1">
    <property type="nucleotide sequence ID" value="NZ_SJPW01000008.1"/>
</dbReference>